<dbReference type="EMBL" id="JADQDM010000005">
    <property type="protein sequence ID" value="MBF9221986.1"/>
    <property type="molecule type" value="Genomic_DNA"/>
</dbReference>
<evidence type="ECO:0000313" key="3">
    <source>
        <dbReference type="Proteomes" id="UP000618931"/>
    </source>
</evidence>
<feature type="transmembrane region" description="Helical" evidence="1">
    <location>
        <begin position="5"/>
        <end position="26"/>
    </location>
</feature>
<dbReference type="RefSeq" id="WP_196293431.1">
    <property type="nucleotide sequence ID" value="NZ_JADQDM010000005.1"/>
</dbReference>
<keyword evidence="1" id="KW-1133">Transmembrane helix</keyword>
<sequence length="194" mass="21435">MKRTLLLILTILVIFLGSGFIAYLIVDYFHPYCYINGNYEGQFVSRFNQNFVATEYTELKDLGKSFLTILVASFVASITFSEKIVNYSTTSWWGKSLLIVCWILLLLSIVLTGTGLAFLAACFNQAIYVPCPDNVDLYRTSFICFILSGLSFGLALTSMLCAGVVTFIHPAPSTNADMQINGNASNAKIEDKPS</sequence>
<reference evidence="2 3" key="1">
    <citation type="submission" date="2020-11" db="EMBL/GenBank/DDBJ databases">
        <authorList>
            <person name="Kim M.K."/>
        </authorList>
    </citation>
    <scope>NUCLEOTIDE SEQUENCE [LARGE SCALE GENOMIC DNA]</scope>
    <source>
        <strain evidence="2 3">BT662</strain>
    </source>
</reference>
<feature type="transmembrane region" description="Helical" evidence="1">
    <location>
        <begin position="66"/>
        <end position="85"/>
    </location>
</feature>
<keyword evidence="1" id="KW-0472">Membrane</keyword>
<proteinExistence type="predicted"/>
<protein>
    <recommendedName>
        <fullName evidence="4">DUF2975 domain-containing protein</fullName>
    </recommendedName>
</protein>
<name>A0ABS0I4W1_9BACT</name>
<evidence type="ECO:0008006" key="4">
    <source>
        <dbReference type="Google" id="ProtNLM"/>
    </source>
</evidence>
<keyword evidence="1" id="KW-0812">Transmembrane</keyword>
<feature type="transmembrane region" description="Helical" evidence="1">
    <location>
        <begin position="140"/>
        <end position="168"/>
    </location>
</feature>
<feature type="transmembrane region" description="Helical" evidence="1">
    <location>
        <begin position="97"/>
        <end position="120"/>
    </location>
</feature>
<comment type="caution">
    <text evidence="2">The sequence shown here is derived from an EMBL/GenBank/DDBJ whole genome shotgun (WGS) entry which is preliminary data.</text>
</comment>
<evidence type="ECO:0000256" key="1">
    <source>
        <dbReference type="SAM" id="Phobius"/>
    </source>
</evidence>
<dbReference type="Proteomes" id="UP000618931">
    <property type="component" value="Unassembled WGS sequence"/>
</dbReference>
<accession>A0ABS0I4W1</accession>
<organism evidence="2 3">
    <name type="scientific">Hymenobacter ruricola</name>
    <dbReference type="NCBI Taxonomy" id="2791023"/>
    <lineage>
        <taxon>Bacteria</taxon>
        <taxon>Pseudomonadati</taxon>
        <taxon>Bacteroidota</taxon>
        <taxon>Cytophagia</taxon>
        <taxon>Cytophagales</taxon>
        <taxon>Hymenobacteraceae</taxon>
        <taxon>Hymenobacter</taxon>
    </lineage>
</organism>
<keyword evidence="3" id="KW-1185">Reference proteome</keyword>
<evidence type="ECO:0000313" key="2">
    <source>
        <dbReference type="EMBL" id="MBF9221986.1"/>
    </source>
</evidence>
<gene>
    <name evidence="2" type="ORF">I2H31_12825</name>
</gene>